<evidence type="ECO:0000313" key="1">
    <source>
        <dbReference type="EMBL" id="MFC0406757.1"/>
    </source>
</evidence>
<keyword evidence="2" id="KW-1185">Reference proteome</keyword>
<reference evidence="1 2" key="1">
    <citation type="submission" date="2024-09" db="EMBL/GenBank/DDBJ databases">
        <authorList>
            <person name="Sun Q."/>
            <person name="Mori K."/>
        </authorList>
    </citation>
    <scope>NUCLEOTIDE SEQUENCE [LARGE SCALE GENOMIC DNA]</scope>
    <source>
        <strain evidence="1 2">TBRC 5777</strain>
    </source>
</reference>
<dbReference type="Proteomes" id="UP001589865">
    <property type="component" value="Unassembled WGS sequence"/>
</dbReference>
<sequence>MTDAADEFWTTHSLAEDGVTLILFQESGQVMAEVIGPYGHDDAVMVMPAAIQIAMARVPSRDDLLVLDDEELWQRHWGHLRGDKPRFA</sequence>
<protein>
    <submittedName>
        <fullName evidence="1">Uncharacterized protein</fullName>
    </submittedName>
</protein>
<name>A0ABV6JN55_9PROT</name>
<accession>A0ABV6JN55</accession>
<dbReference type="RefSeq" id="WP_377042437.1">
    <property type="nucleotide sequence ID" value="NZ_JBHLUN010000001.1"/>
</dbReference>
<organism evidence="1 2">
    <name type="scientific">Roseomonas elaeocarpi</name>
    <dbReference type="NCBI Taxonomy" id="907779"/>
    <lineage>
        <taxon>Bacteria</taxon>
        <taxon>Pseudomonadati</taxon>
        <taxon>Pseudomonadota</taxon>
        <taxon>Alphaproteobacteria</taxon>
        <taxon>Acetobacterales</taxon>
        <taxon>Roseomonadaceae</taxon>
        <taxon>Roseomonas</taxon>
    </lineage>
</organism>
<dbReference type="EMBL" id="JBHLUN010000001">
    <property type="protein sequence ID" value="MFC0406757.1"/>
    <property type="molecule type" value="Genomic_DNA"/>
</dbReference>
<comment type="caution">
    <text evidence="1">The sequence shown here is derived from an EMBL/GenBank/DDBJ whole genome shotgun (WGS) entry which is preliminary data.</text>
</comment>
<evidence type="ECO:0000313" key="2">
    <source>
        <dbReference type="Proteomes" id="UP001589865"/>
    </source>
</evidence>
<proteinExistence type="predicted"/>
<gene>
    <name evidence="1" type="ORF">ACFFGY_00760</name>
</gene>